<feature type="compositionally biased region" description="Polar residues" evidence="1">
    <location>
        <begin position="69"/>
        <end position="81"/>
    </location>
</feature>
<dbReference type="GeneID" id="71998883"/>
<protein>
    <submittedName>
        <fullName evidence="2">Uncharacterized protein</fullName>
    </submittedName>
</protein>
<dbReference type="RefSeq" id="XP_047773633.1">
    <property type="nucleotide sequence ID" value="XM_047918151.1"/>
</dbReference>
<evidence type="ECO:0000256" key="1">
    <source>
        <dbReference type="SAM" id="MobiDB-lite"/>
    </source>
</evidence>
<accession>A0ABQ8K0V2</accession>
<evidence type="ECO:0000313" key="3">
    <source>
        <dbReference type="Proteomes" id="UP000814176"/>
    </source>
</evidence>
<name>A0ABQ8K0V2_9APHY</name>
<organism evidence="2 3">
    <name type="scientific">Rhodofomes roseus</name>
    <dbReference type="NCBI Taxonomy" id="34475"/>
    <lineage>
        <taxon>Eukaryota</taxon>
        <taxon>Fungi</taxon>
        <taxon>Dikarya</taxon>
        <taxon>Basidiomycota</taxon>
        <taxon>Agaricomycotina</taxon>
        <taxon>Agaricomycetes</taxon>
        <taxon>Polyporales</taxon>
        <taxon>Rhodofomes</taxon>
    </lineage>
</organism>
<dbReference type="Proteomes" id="UP000814176">
    <property type="component" value="Unassembled WGS sequence"/>
</dbReference>
<dbReference type="EMBL" id="JADCUA010000032">
    <property type="protein sequence ID" value="KAH9830311.1"/>
    <property type="molecule type" value="Genomic_DNA"/>
</dbReference>
<keyword evidence="3" id="KW-1185">Reference proteome</keyword>
<proteinExistence type="predicted"/>
<reference evidence="2 3" key="1">
    <citation type="journal article" date="2021" name="Environ. Microbiol.">
        <title>Gene family expansions and transcriptome signatures uncover fungal adaptations to wood decay.</title>
        <authorList>
            <person name="Hage H."/>
            <person name="Miyauchi S."/>
            <person name="Viragh M."/>
            <person name="Drula E."/>
            <person name="Min B."/>
            <person name="Chaduli D."/>
            <person name="Navarro D."/>
            <person name="Favel A."/>
            <person name="Norest M."/>
            <person name="Lesage-Meessen L."/>
            <person name="Balint B."/>
            <person name="Merenyi Z."/>
            <person name="de Eugenio L."/>
            <person name="Morin E."/>
            <person name="Martinez A.T."/>
            <person name="Baldrian P."/>
            <person name="Stursova M."/>
            <person name="Martinez M.J."/>
            <person name="Novotny C."/>
            <person name="Magnuson J.K."/>
            <person name="Spatafora J.W."/>
            <person name="Maurice S."/>
            <person name="Pangilinan J."/>
            <person name="Andreopoulos W."/>
            <person name="LaButti K."/>
            <person name="Hundley H."/>
            <person name="Na H."/>
            <person name="Kuo A."/>
            <person name="Barry K."/>
            <person name="Lipzen A."/>
            <person name="Henrissat B."/>
            <person name="Riley R."/>
            <person name="Ahrendt S."/>
            <person name="Nagy L.G."/>
            <person name="Grigoriev I.V."/>
            <person name="Martin F."/>
            <person name="Rosso M.N."/>
        </authorList>
    </citation>
    <scope>NUCLEOTIDE SEQUENCE [LARGE SCALE GENOMIC DNA]</scope>
    <source>
        <strain evidence="2 3">CIRM-BRFM 1785</strain>
    </source>
</reference>
<gene>
    <name evidence="2" type="ORF">C8Q71DRAFT_374825</name>
</gene>
<comment type="caution">
    <text evidence="2">The sequence shown here is derived from an EMBL/GenBank/DDBJ whole genome shotgun (WGS) entry which is preliminary data.</text>
</comment>
<evidence type="ECO:0000313" key="2">
    <source>
        <dbReference type="EMBL" id="KAH9830311.1"/>
    </source>
</evidence>
<feature type="compositionally biased region" description="Acidic residues" evidence="1">
    <location>
        <begin position="46"/>
        <end position="57"/>
    </location>
</feature>
<feature type="compositionally biased region" description="Polar residues" evidence="1">
    <location>
        <begin position="1"/>
        <end position="16"/>
    </location>
</feature>
<sequence>MRPGLIQQSAQPNENAAYTEEMYDHVGNGAFPAPQGLSRAEQAQEQGDDSDDPDFTEENIRAGRRPTQPRAQVQASEVNQAGSSTGFTTNTFSARLQPVHPVGPSSSRLQTLMGPHRHSIPPLTASTMDVFSSPSAVSPPASQTVISYALSLPFSRIDPLCRPHREQSGLKAPYRRLAHLLPNIALQSERLQSGTMMTKPRTWI</sequence>
<feature type="region of interest" description="Disordered" evidence="1">
    <location>
        <begin position="1"/>
        <end position="89"/>
    </location>
</feature>